<feature type="region of interest" description="Disordered" evidence="1">
    <location>
        <begin position="1282"/>
        <end position="1309"/>
    </location>
</feature>
<feature type="compositionally biased region" description="Basic and acidic residues" evidence="1">
    <location>
        <begin position="1473"/>
        <end position="1484"/>
    </location>
</feature>
<feature type="compositionally biased region" description="Low complexity" evidence="1">
    <location>
        <begin position="1292"/>
        <end position="1309"/>
    </location>
</feature>
<name>A0A024RYV5_HYPJR</name>
<feature type="compositionally biased region" description="Low complexity" evidence="1">
    <location>
        <begin position="531"/>
        <end position="545"/>
    </location>
</feature>
<feature type="compositionally biased region" description="Basic and acidic residues" evidence="1">
    <location>
        <begin position="1440"/>
        <end position="1452"/>
    </location>
</feature>
<dbReference type="Proteomes" id="UP000024376">
    <property type="component" value="Unassembled WGS sequence"/>
</dbReference>
<feature type="compositionally biased region" description="Basic and acidic residues" evidence="1">
    <location>
        <begin position="130"/>
        <end position="139"/>
    </location>
</feature>
<feature type="region of interest" description="Disordered" evidence="1">
    <location>
        <begin position="840"/>
        <end position="901"/>
    </location>
</feature>
<feature type="compositionally biased region" description="Polar residues" evidence="1">
    <location>
        <begin position="1246"/>
        <end position="1266"/>
    </location>
</feature>
<feature type="compositionally biased region" description="Acidic residues" evidence="1">
    <location>
        <begin position="546"/>
        <end position="583"/>
    </location>
</feature>
<feature type="region of interest" description="Disordered" evidence="1">
    <location>
        <begin position="1055"/>
        <end position="1086"/>
    </location>
</feature>
<feature type="compositionally biased region" description="Low complexity" evidence="1">
    <location>
        <begin position="1423"/>
        <end position="1439"/>
    </location>
</feature>
<feature type="region of interest" description="Disordered" evidence="1">
    <location>
        <begin position="1201"/>
        <end position="1266"/>
    </location>
</feature>
<feature type="compositionally biased region" description="Polar residues" evidence="1">
    <location>
        <begin position="1063"/>
        <end position="1075"/>
    </location>
</feature>
<feature type="region of interest" description="Disordered" evidence="1">
    <location>
        <begin position="130"/>
        <end position="219"/>
    </location>
</feature>
<dbReference type="OrthoDB" id="5368821at2759"/>
<feature type="compositionally biased region" description="Basic residues" evidence="1">
    <location>
        <begin position="631"/>
        <end position="642"/>
    </location>
</feature>
<dbReference type="HOGENOM" id="CLU_002397_0_0_1"/>
<feature type="region of interest" description="Disordered" evidence="1">
    <location>
        <begin position="681"/>
        <end position="733"/>
    </location>
</feature>
<feature type="compositionally biased region" description="Polar residues" evidence="1">
    <location>
        <begin position="885"/>
        <end position="895"/>
    </location>
</feature>
<reference evidence="4" key="1">
    <citation type="journal article" date="2013" name="Ind. Biotechnol.">
        <title>Comparative genomics analysis of Trichoderma reesei strains.</title>
        <authorList>
            <person name="Koike H."/>
            <person name="Aerts A."/>
            <person name="LaButti K."/>
            <person name="Grigoriev I.V."/>
            <person name="Baker S.E."/>
        </authorList>
    </citation>
    <scope>NUCLEOTIDE SEQUENCE [LARGE SCALE GENOMIC DNA]</scope>
    <source>
        <strain evidence="4">ATCC 56765 / BCRC 32924 / NRRL 11460 / Rut C-30</strain>
    </source>
</reference>
<proteinExistence type="predicted"/>
<feature type="compositionally biased region" description="Acidic residues" evidence="1">
    <location>
        <begin position="445"/>
        <end position="471"/>
    </location>
</feature>
<feature type="compositionally biased region" description="Polar residues" evidence="1">
    <location>
        <begin position="649"/>
        <end position="658"/>
    </location>
</feature>
<gene>
    <name evidence="3" type="ORF">M419DRAFT_89586</name>
</gene>
<dbReference type="Pfam" id="PF24054">
    <property type="entry name" value="DUF7357"/>
    <property type="match status" value="1"/>
</dbReference>
<evidence type="ECO:0000259" key="2">
    <source>
        <dbReference type="Pfam" id="PF24054"/>
    </source>
</evidence>
<feature type="compositionally biased region" description="Acidic residues" evidence="1">
    <location>
        <begin position="184"/>
        <end position="219"/>
    </location>
</feature>
<sequence>MQTQDIRLRLVIRRHGLPEVKLVWPCSCSEDFTVAKLLEQVNEVVPLESGEWGLEDYAVELADGKGGSFECLHFQQVGRILKDEDQVLIRSLLTGDLKRRRLSGRHQISDDGRHLVDGIAFGRSWIRAPHDRPHVELPPRKRIRVNYDDDDEEDDDEEDEDEEAEEEQEPFLIGAPRSSRDDNSPSEEDDMEDDIDDDEDEMEDYTDEEDENEGEDDDLERELQLLREEAAADVNSYAHGYSDLSGDEMRDTVTRGYSRNSSPNLVLNSASEGPDTPSLYSGMFSTSFAPSSAQGYAAVPVEVLTTVFQTAFPELHGDIRTALKRTNKDLRKAYMSLSMLCEPSLTFEQMLDGASIILAPFTRRGGSSHVSRPIVEDEPSQTPLVHLKGGTRKRLIEEIEDNDEVGDSPETSTNGVSIFVSKLNQSQHASSNKIAGAFVDEVEYTENEDGAEDEGSSDSESDSSDSSDESVDSGSPSEEESRQMRDPPATLPNDNGSSDLDEASSDNDSDSSVDVSAQGTAELAGNDEVESSSSSSDASSSGPSDSDSDSDSDSTSEESESASESESESESGSESESASEVEEMSSKRPQPSAVGQAATAAALPLHVQAPQVESSSIQSPDKPPTTGLTRTQKRNARRRRIKALKDLHSNQPELTNGTEGDVTSEDFLARKKALLAAIIDEPREGDTMNDEAPLRDVSLPDKAGESDMTAPDADQIGTPDPQDTPAKRHSRIDLGAGRRLVFGALGLKPPANKSDEQKIRDTLMKDVRPLVNPRTLPSNGGDGANEPTSNVDEKEDEDEDAWREKINYRAVECCHEDMILSEPPFPFVQRWDPQQRRDVIRKRKRASENYEADDSYHDSTYYYDEQPEDDQSAPETRKRSKTNKGKSVSLQTGSAIQDEEDVTLNYDEAPVKSSQFTDVDDLPSLPKDIKSLPPLAPGTAKPGMVITWNQLVMSKATNWQPEVLPLTGLVVPGGEEGEVHVILARRDRDDYEKTYDEVTGERVYGKFEVPDLDEDDQEEDTGFRSLKWTEMMEPRLLQQAPADVMAKTTVGATEATEADETTLSGQDQVSESQSGEDGLDNGFSTGEVRAAPEDELMHDSFATQANLETLSIQSGQRLPRLDASMSEVHISSASNSFEHVGHAHSKPDARSEHVLTATSDFQKAHSPRLNHWVACDDGPAADKEAELGPVLADAMVESGSSTLASNRLEQASVEMEVEDGGCKEDGGERHSTHSDIDTSIPKPSDTVITSSHFSVPSGRQPQTSYSIHDGLQDETVIPETLPQPRETTPIQSHSRSQTSPSSHASSSPFPSLEQIFMSAQPTQSSGRKIESPLMSASQSVLARDAEYEEAMRKLDEGHESDVAPEIKKQEEDTAVERKLFPNATQPPSRIEALDEDVALPQLPLSQADKGKRGKQPFAIPAGSQIIVLSSSSPSGSGVPDEGHESMEHEEARVAPTGGSLPTGPGWVRKGNRHERQVSNTEKADATTASPRSGRRGRREKETLSMAPLVSPLKKYKGRRGGSSMWQ</sequence>
<feature type="compositionally biased region" description="Basic and acidic residues" evidence="1">
    <location>
        <begin position="1353"/>
        <end position="1379"/>
    </location>
</feature>
<feature type="domain" description="DUF7357" evidence="2">
    <location>
        <begin position="6"/>
        <end position="140"/>
    </location>
</feature>
<dbReference type="KEGG" id="trr:M419DRAFT_89586"/>
<dbReference type="EMBL" id="KI911164">
    <property type="protein sequence ID" value="ETR98273.1"/>
    <property type="molecule type" value="Genomic_DNA"/>
</dbReference>
<organism evidence="3 4">
    <name type="scientific">Hypocrea jecorina (strain ATCC 56765 / BCRC 32924 / NRRL 11460 / Rut C-30)</name>
    <name type="common">Trichoderma reesei</name>
    <dbReference type="NCBI Taxonomy" id="1344414"/>
    <lineage>
        <taxon>Eukaryota</taxon>
        <taxon>Fungi</taxon>
        <taxon>Dikarya</taxon>
        <taxon>Ascomycota</taxon>
        <taxon>Pezizomycotina</taxon>
        <taxon>Sordariomycetes</taxon>
        <taxon>Hypocreomycetidae</taxon>
        <taxon>Hypocreales</taxon>
        <taxon>Hypocreaceae</taxon>
        <taxon>Trichoderma</taxon>
    </lineage>
</organism>
<evidence type="ECO:0000313" key="3">
    <source>
        <dbReference type="EMBL" id="ETR98273.1"/>
    </source>
</evidence>
<feature type="compositionally biased region" description="Basic and acidic residues" evidence="1">
    <location>
        <begin position="1220"/>
        <end position="1236"/>
    </location>
</feature>
<protein>
    <recommendedName>
        <fullName evidence="2">DUF7357 domain-containing protein</fullName>
    </recommendedName>
</protein>
<feature type="compositionally biased region" description="Basic and acidic residues" evidence="1">
    <location>
        <begin position="681"/>
        <end position="705"/>
    </location>
</feature>
<feature type="compositionally biased region" description="Acidic residues" evidence="1">
    <location>
        <begin position="499"/>
        <end position="511"/>
    </location>
</feature>
<feature type="region of interest" description="Disordered" evidence="1">
    <location>
        <begin position="1353"/>
        <end position="1526"/>
    </location>
</feature>
<feature type="region of interest" description="Disordered" evidence="1">
    <location>
        <begin position="764"/>
        <end position="802"/>
    </location>
</feature>
<evidence type="ECO:0000313" key="4">
    <source>
        <dbReference type="Proteomes" id="UP000024376"/>
    </source>
</evidence>
<feature type="compositionally biased region" description="Acidic residues" evidence="1">
    <location>
        <begin position="148"/>
        <end position="169"/>
    </location>
</feature>
<dbReference type="InterPro" id="IPR055781">
    <property type="entry name" value="DUF7357"/>
</dbReference>
<evidence type="ECO:0000256" key="1">
    <source>
        <dbReference type="SAM" id="MobiDB-lite"/>
    </source>
</evidence>
<accession>A0A024RYV5</accession>
<feature type="region of interest" description="Disordered" evidence="1">
    <location>
        <begin position="445"/>
        <end position="662"/>
    </location>
</feature>